<proteinExistence type="predicted"/>
<sequence length="362" mass="41109">MSKYFPKIPKAFGCNWYHNKYSDVKSNEYYGKYPERAWDHFVNHGLGEGRKYAPDTTVPPSPPPPPEPPDPKPDSPYFDFYGQQKFLVFVSYFDGIRAKHLESDLDYLKSKGIDGIRLYLNFSYPPNRPWDFLFRPDGSLHPHKLGMLGYILRLARDRNMIVDISSSRRLDPDGWQMSFGTYAHAWRLLTLELQKWTFGNYIIDIENEHNCPWAGQKRTMTPEEAFKTRSAIRNSLPTVPITASVACNISPEAAASIAMAEGMTCVGYHNPRVQGWAEATEELALRCKRWIGDNSIKVYDQEPPRIGAGVSSTQELRVALAGARRAKIAGWCFHTDAGFKLSDGSFESKLKPVGREFLNGLD</sequence>
<protein>
    <recommendedName>
        <fullName evidence="3">Glycoside hydrolase family 5 domain-containing protein</fullName>
    </recommendedName>
</protein>
<evidence type="ECO:0008006" key="3">
    <source>
        <dbReference type="Google" id="ProtNLM"/>
    </source>
</evidence>
<gene>
    <name evidence="2" type="ORF">LCGC14_1162230</name>
</gene>
<feature type="compositionally biased region" description="Pro residues" evidence="1">
    <location>
        <begin position="57"/>
        <end position="68"/>
    </location>
</feature>
<feature type="region of interest" description="Disordered" evidence="1">
    <location>
        <begin position="52"/>
        <end position="74"/>
    </location>
</feature>
<comment type="caution">
    <text evidence="2">The sequence shown here is derived from an EMBL/GenBank/DDBJ whole genome shotgun (WGS) entry which is preliminary data.</text>
</comment>
<dbReference type="AlphaFoldDB" id="A0A0F9LS64"/>
<evidence type="ECO:0000256" key="1">
    <source>
        <dbReference type="SAM" id="MobiDB-lite"/>
    </source>
</evidence>
<accession>A0A0F9LS64</accession>
<organism evidence="2">
    <name type="scientific">marine sediment metagenome</name>
    <dbReference type="NCBI Taxonomy" id="412755"/>
    <lineage>
        <taxon>unclassified sequences</taxon>
        <taxon>metagenomes</taxon>
        <taxon>ecological metagenomes</taxon>
    </lineage>
</organism>
<name>A0A0F9LS64_9ZZZZ</name>
<evidence type="ECO:0000313" key="2">
    <source>
        <dbReference type="EMBL" id="KKM98014.1"/>
    </source>
</evidence>
<dbReference type="EMBL" id="LAZR01005679">
    <property type="protein sequence ID" value="KKM98014.1"/>
    <property type="molecule type" value="Genomic_DNA"/>
</dbReference>
<dbReference type="SUPFAM" id="SSF51445">
    <property type="entry name" value="(Trans)glycosidases"/>
    <property type="match status" value="1"/>
</dbReference>
<reference evidence="2" key="1">
    <citation type="journal article" date="2015" name="Nature">
        <title>Complex archaea that bridge the gap between prokaryotes and eukaryotes.</title>
        <authorList>
            <person name="Spang A."/>
            <person name="Saw J.H."/>
            <person name="Jorgensen S.L."/>
            <person name="Zaremba-Niedzwiedzka K."/>
            <person name="Martijn J."/>
            <person name="Lind A.E."/>
            <person name="van Eijk R."/>
            <person name="Schleper C."/>
            <person name="Guy L."/>
            <person name="Ettema T.J."/>
        </authorList>
    </citation>
    <scope>NUCLEOTIDE SEQUENCE</scope>
</reference>
<dbReference type="InterPro" id="IPR017853">
    <property type="entry name" value="GH"/>
</dbReference>